<proteinExistence type="predicted"/>
<protein>
    <submittedName>
        <fullName evidence="3">Uncharacterized protein</fullName>
    </submittedName>
</protein>
<feature type="signal peptide" evidence="2">
    <location>
        <begin position="1"/>
        <end position="23"/>
    </location>
</feature>
<keyword evidence="1" id="KW-1133">Transmembrane helix</keyword>
<feature type="transmembrane region" description="Helical" evidence="1">
    <location>
        <begin position="169"/>
        <end position="190"/>
    </location>
</feature>
<evidence type="ECO:0000256" key="2">
    <source>
        <dbReference type="SAM" id="SignalP"/>
    </source>
</evidence>
<reference evidence="3" key="1">
    <citation type="submission" date="2021-01" db="EMBL/GenBank/DDBJ databases">
        <authorList>
            <person name="Corre E."/>
            <person name="Pelletier E."/>
            <person name="Niang G."/>
            <person name="Scheremetjew M."/>
            <person name="Finn R."/>
            <person name="Kale V."/>
            <person name="Holt S."/>
            <person name="Cochrane G."/>
            <person name="Meng A."/>
            <person name="Brown T."/>
            <person name="Cohen L."/>
        </authorList>
    </citation>
    <scope>NUCLEOTIDE SEQUENCE</scope>
    <source>
        <strain evidence="3">MM31A-1</strain>
    </source>
</reference>
<sequence>MTQLYPAFTAVAVIFSLAPEASAFQPGKLKKINVVKGLKSAVPMDLWDTNPVNKIDLDHARECADHFGECQIKEMETMQEALHTERIQHEISGLIFDPVEELDHRLLEEDLTVQLSLLKGEMKNLLPYAYEKHAIEAVQQENTMIPIPRKESFKGFVEQTEDLFMAPNGFADAAAFCIALFVIAFSPVLLK</sequence>
<dbReference type="EMBL" id="HBIO01003850">
    <property type="protein sequence ID" value="CAE0457802.1"/>
    <property type="molecule type" value="Transcribed_RNA"/>
</dbReference>
<keyword evidence="1" id="KW-0472">Membrane</keyword>
<gene>
    <name evidence="3" type="ORF">CDEB00056_LOCUS2643</name>
</gene>
<dbReference type="AlphaFoldDB" id="A0A7S3PWK5"/>
<evidence type="ECO:0000313" key="3">
    <source>
        <dbReference type="EMBL" id="CAE0457802.1"/>
    </source>
</evidence>
<organism evidence="3">
    <name type="scientific">Chaetoceros debilis</name>
    <dbReference type="NCBI Taxonomy" id="122233"/>
    <lineage>
        <taxon>Eukaryota</taxon>
        <taxon>Sar</taxon>
        <taxon>Stramenopiles</taxon>
        <taxon>Ochrophyta</taxon>
        <taxon>Bacillariophyta</taxon>
        <taxon>Coscinodiscophyceae</taxon>
        <taxon>Chaetocerotophycidae</taxon>
        <taxon>Chaetocerotales</taxon>
        <taxon>Chaetocerotaceae</taxon>
        <taxon>Chaetoceros</taxon>
    </lineage>
</organism>
<name>A0A7S3PWK5_9STRA</name>
<accession>A0A7S3PWK5</accession>
<evidence type="ECO:0000256" key="1">
    <source>
        <dbReference type="SAM" id="Phobius"/>
    </source>
</evidence>
<keyword evidence="2" id="KW-0732">Signal</keyword>
<keyword evidence="1" id="KW-0812">Transmembrane</keyword>
<feature type="chain" id="PRO_5031453342" evidence="2">
    <location>
        <begin position="24"/>
        <end position="191"/>
    </location>
</feature>